<reference evidence="2" key="1">
    <citation type="submission" date="2020-02" db="EMBL/GenBank/DDBJ databases">
        <authorList>
            <person name="Meier V. D."/>
        </authorList>
    </citation>
    <scope>NUCLEOTIDE SEQUENCE</scope>
    <source>
        <strain evidence="2">AVDCRST_MAG10</strain>
    </source>
</reference>
<feature type="non-terminal residue" evidence="2">
    <location>
        <position position="1"/>
    </location>
</feature>
<feature type="non-terminal residue" evidence="2">
    <location>
        <position position="258"/>
    </location>
</feature>
<name>A0A6J4HJ73_9ACTN</name>
<feature type="compositionally biased region" description="Basic and acidic residues" evidence="1">
    <location>
        <begin position="1"/>
        <end position="14"/>
    </location>
</feature>
<evidence type="ECO:0000313" key="2">
    <source>
        <dbReference type="EMBL" id="CAA9225281.1"/>
    </source>
</evidence>
<feature type="compositionally biased region" description="Basic residues" evidence="1">
    <location>
        <begin position="17"/>
        <end position="29"/>
    </location>
</feature>
<feature type="compositionally biased region" description="Basic residues" evidence="1">
    <location>
        <begin position="64"/>
        <end position="74"/>
    </location>
</feature>
<feature type="compositionally biased region" description="Low complexity" evidence="1">
    <location>
        <begin position="194"/>
        <end position="203"/>
    </location>
</feature>
<feature type="region of interest" description="Disordered" evidence="1">
    <location>
        <begin position="1"/>
        <end position="258"/>
    </location>
</feature>
<evidence type="ECO:0000256" key="1">
    <source>
        <dbReference type="SAM" id="MobiDB-lite"/>
    </source>
</evidence>
<protein>
    <submittedName>
        <fullName evidence="2">Uncharacterized protein</fullName>
    </submittedName>
</protein>
<sequence length="258" mass="27564">GPDEPFRGARDGARGRTGARRGRPPHRRPCAAPAGHGCRAAAAGPTGVQHPGTHARRLAPPPLRRPRLLRRRGPVLRPWELVPQPGAAPPSRAADHVVRPGHGGRAPHRARLRGRRHARPLPAAPPERRLRRPLRRRSHPRPARLRRALPGRERGGSAVPHRLPGAGGPPRHPGPDAEQPEVRLRRTGRRRRAGLGVRAAQGASRRQPAGGAGVGAGTGRDRPLHRGRRGDGGPGPPPPRARGVAHLGGVRLPLPPQL</sequence>
<dbReference type="AlphaFoldDB" id="A0A6J4HJ73"/>
<gene>
    <name evidence="2" type="ORF">AVDCRST_MAG10-887</name>
</gene>
<proteinExistence type="predicted"/>
<dbReference type="EMBL" id="CADCTB010000058">
    <property type="protein sequence ID" value="CAA9225281.1"/>
    <property type="molecule type" value="Genomic_DNA"/>
</dbReference>
<accession>A0A6J4HJ73</accession>
<organism evidence="2">
    <name type="scientific">uncultured Acidimicrobiales bacterium</name>
    <dbReference type="NCBI Taxonomy" id="310071"/>
    <lineage>
        <taxon>Bacteria</taxon>
        <taxon>Bacillati</taxon>
        <taxon>Actinomycetota</taxon>
        <taxon>Acidimicrobiia</taxon>
        <taxon>Acidimicrobiales</taxon>
        <taxon>environmental samples</taxon>
    </lineage>
</organism>
<feature type="compositionally biased region" description="Basic residues" evidence="1">
    <location>
        <begin position="105"/>
        <end position="119"/>
    </location>
</feature>
<feature type="compositionally biased region" description="Basic residues" evidence="1">
    <location>
        <begin position="129"/>
        <end position="149"/>
    </location>
</feature>
<feature type="compositionally biased region" description="Low complexity" evidence="1">
    <location>
        <begin position="30"/>
        <end position="45"/>
    </location>
</feature>